<name>A0AA88H2H8_NAELO</name>
<dbReference type="EMBL" id="PYSW02000002">
    <property type="protein sequence ID" value="KAG2393373.1"/>
    <property type="molecule type" value="Genomic_DNA"/>
</dbReference>
<accession>A0AA88H2H8</accession>
<keyword evidence="4" id="KW-1185">Reference proteome</keyword>
<dbReference type="InterPro" id="IPR009772">
    <property type="entry name" value="CDC123"/>
</dbReference>
<evidence type="ECO:0008006" key="5">
    <source>
        <dbReference type="Google" id="ProtNLM"/>
    </source>
</evidence>
<sequence>MLCSSEQQSHTDCEHNHDDDLNLEFDEEENIEPCLLMDEVNQCSISNWYYLYDGKTNPQITPKRITILTKIIKLEDDFIEYLKQDGVVLPASVDTKKVVPNFESDSDEEREKYANSDDEDDENKVPEFTALQLQIADALDEFEEVFPKMNWSAPKDANWMLSESSLLRCKSIEDVFLVLKSSSFVTHDIQKAYNNCMNYKPESEIKRVLALRKWYDVNPSMEFRCFVKDRTLIGISQRDISNFYKFLLVDLENVTEKLVTFWEKYIKHSFPLSQYTVDLYISRTGAVFIVDFNVFGPPTSPLLFNSFKSGHLSSDSKELVVKVVENNEGVMRPSFKMYSGVPDDFFSVDNAQNLQEFIEKQQKLQRNEK</sequence>
<dbReference type="AlphaFoldDB" id="A0AA88H2H8"/>
<evidence type="ECO:0000256" key="2">
    <source>
        <dbReference type="SAM" id="MobiDB-lite"/>
    </source>
</evidence>
<feature type="region of interest" description="Disordered" evidence="2">
    <location>
        <begin position="100"/>
        <end position="122"/>
    </location>
</feature>
<gene>
    <name evidence="3" type="ORF">C9374_006904</name>
</gene>
<comment type="similarity">
    <text evidence="1">Belongs to the CDC123 family.</text>
</comment>
<dbReference type="GO" id="GO:0005737">
    <property type="term" value="C:cytoplasm"/>
    <property type="evidence" value="ECO:0007669"/>
    <property type="project" value="TreeGrafter"/>
</dbReference>
<dbReference type="PANTHER" id="PTHR15323">
    <property type="entry name" value="D123 PROTEIN"/>
    <property type="match status" value="1"/>
</dbReference>
<dbReference type="Pfam" id="PF07065">
    <property type="entry name" value="D123"/>
    <property type="match status" value="1"/>
</dbReference>
<dbReference type="GeneID" id="68099358"/>
<protein>
    <recommendedName>
        <fullName evidence="5">Cell division cycle protein 123 homolog</fullName>
    </recommendedName>
</protein>
<dbReference type="PANTHER" id="PTHR15323:SF6">
    <property type="entry name" value="CELL DIVISION CYCLE PROTEIN 123 HOMOLOG"/>
    <property type="match status" value="1"/>
</dbReference>
<organism evidence="3 4">
    <name type="scientific">Naegleria lovaniensis</name>
    <name type="common">Amoeba</name>
    <dbReference type="NCBI Taxonomy" id="51637"/>
    <lineage>
        <taxon>Eukaryota</taxon>
        <taxon>Discoba</taxon>
        <taxon>Heterolobosea</taxon>
        <taxon>Tetramitia</taxon>
        <taxon>Eutetramitia</taxon>
        <taxon>Vahlkampfiidae</taxon>
        <taxon>Naegleria</taxon>
    </lineage>
</organism>
<evidence type="ECO:0000256" key="1">
    <source>
        <dbReference type="ARBA" id="ARBA00011047"/>
    </source>
</evidence>
<comment type="caution">
    <text evidence="3">The sequence shown here is derived from an EMBL/GenBank/DDBJ whole genome shotgun (WGS) entry which is preliminary data.</text>
</comment>
<evidence type="ECO:0000313" key="4">
    <source>
        <dbReference type="Proteomes" id="UP000816034"/>
    </source>
</evidence>
<dbReference type="Proteomes" id="UP000816034">
    <property type="component" value="Unassembled WGS sequence"/>
</dbReference>
<evidence type="ECO:0000313" key="3">
    <source>
        <dbReference type="EMBL" id="KAG2393373.1"/>
    </source>
</evidence>
<reference evidence="3 4" key="1">
    <citation type="journal article" date="2018" name="BMC Genomics">
        <title>The genome of Naegleria lovaniensis, the basis for a comparative approach to unravel pathogenicity factors of the human pathogenic amoeba N. fowleri.</title>
        <authorList>
            <person name="Liechti N."/>
            <person name="Schurch N."/>
            <person name="Bruggmann R."/>
            <person name="Wittwer M."/>
        </authorList>
    </citation>
    <scope>NUCLEOTIDE SEQUENCE [LARGE SCALE GENOMIC DNA]</scope>
    <source>
        <strain evidence="3 4">ATCC 30569</strain>
    </source>
</reference>
<dbReference type="RefSeq" id="XP_044555267.1">
    <property type="nucleotide sequence ID" value="XM_044696816.1"/>
</dbReference>
<proteinExistence type="inferred from homology"/>